<dbReference type="EC" id="3.1.4.4" evidence="3"/>
<accession>A0ABV0K5B4</accession>
<evidence type="ECO:0000256" key="5">
    <source>
        <dbReference type="ARBA" id="ARBA00022963"/>
    </source>
</evidence>
<keyword evidence="4" id="KW-0378">Hydrolase</keyword>
<keyword evidence="9" id="KW-1185">Reference proteome</keyword>
<dbReference type="Gene3D" id="3.30.870.10">
    <property type="entry name" value="Endonuclease Chain A"/>
    <property type="match status" value="1"/>
</dbReference>
<keyword evidence="5" id="KW-0442">Lipid degradation</keyword>
<dbReference type="Pfam" id="PF13091">
    <property type="entry name" value="PLDc_2"/>
    <property type="match status" value="1"/>
</dbReference>
<evidence type="ECO:0000259" key="7">
    <source>
        <dbReference type="PROSITE" id="PS50035"/>
    </source>
</evidence>
<dbReference type="CDD" id="cd09174">
    <property type="entry name" value="PLDc_Nuc_like_unchar2"/>
    <property type="match status" value="1"/>
</dbReference>
<dbReference type="EMBL" id="JAMPKX010000003">
    <property type="protein sequence ID" value="MEP0947147.1"/>
    <property type="molecule type" value="Genomic_DNA"/>
</dbReference>
<dbReference type="PANTHER" id="PTHR43856">
    <property type="entry name" value="CARDIOLIPIN HYDROLASE"/>
    <property type="match status" value="1"/>
</dbReference>
<protein>
    <recommendedName>
        <fullName evidence="3">phospholipase D</fullName>
        <ecNumber evidence="3">3.1.4.4</ecNumber>
    </recommendedName>
</protein>
<organism evidence="8 9">
    <name type="scientific">Leptolyngbya subtilissima DQ-A4</name>
    <dbReference type="NCBI Taxonomy" id="2933933"/>
    <lineage>
        <taxon>Bacteria</taxon>
        <taxon>Bacillati</taxon>
        <taxon>Cyanobacteriota</taxon>
        <taxon>Cyanophyceae</taxon>
        <taxon>Leptolyngbyales</taxon>
        <taxon>Leptolyngbyaceae</taxon>
        <taxon>Leptolyngbya group</taxon>
        <taxon>Leptolyngbya</taxon>
    </lineage>
</organism>
<comment type="similarity">
    <text evidence="2">Belongs to the phospholipase D family.</text>
</comment>
<dbReference type="SUPFAM" id="SSF56024">
    <property type="entry name" value="Phospholipase D/nuclease"/>
    <property type="match status" value="1"/>
</dbReference>
<gene>
    <name evidence="8" type="ORF">NC992_09720</name>
</gene>
<evidence type="ECO:0000256" key="1">
    <source>
        <dbReference type="ARBA" id="ARBA00000798"/>
    </source>
</evidence>
<evidence type="ECO:0000256" key="6">
    <source>
        <dbReference type="ARBA" id="ARBA00023098"/>
    </source>
</evidence>
<keyword evidence="6" id="KW-0443">Lipid metabolism</keyword>
<proteinExistence type="inferred from homology"/>
<dbReference type="PANTHER" id="PTHR43856:SF1">
    <property type="entry name" value="MITOCHONDRIAL CARDIOLIPIN HYDROLASE"/>
    <property type="match status" value="1"/>
</dbReference>
<comment type="catalytic activity">
    <reaction evidence="1">
        <text>a 1,2-diacyl-sn-glycero-3-phosphocholine + H2O = a 1,2-diacyl-sn-glycero-3-phosphate + choline + H(+)</text>
        <dbReference type="Rhea" id="RHEA:14445"/>
        <dbReference type="ChEBI" id="CHEBI:15354"/>
        <dbReference type="ChEBI" id="CHEBI:15377"/>
        <dbReference type="ChEBI" id="CHEBI:15378"/>
        <dbReference type="ChEBI" id="CHEBI:57643"/>
        <dbReference type="ChEBI" id="CHEBI:58608"/>
        <dbReference type="EC" id="3.1.4.4"/>
    </reaction>
</comment>
<sequence length="265" mass="30293">MATISFFDWIKIEDFLAPPSVSKGYALNFSNTTFQRFIGSVTGINIYEEGKYDDYGASKANRLRSFFDKEPEHIVGKLLLALAEYQQTLPDAYHSPKIQFSEIIELANKLTQNSTIESDDSAGKAYFEKIREQILSELENANFTIWIAVAWFTDPFLFNCLLAKKTQGLNIQVIINDDEINNKSGLDYSQLEVYKLPALGSRSINRMHHKFCVVDFKTVIHGSYNWTKTARFNGETIEISSGYNKAEKFSQEFMRLKLQSINGIQ</sequence>
<name>A0ABV0K5B4_9CYAN</name>
<dbReference type="RefSeq" id="WP_190701415.1">
    <property type="nucleotide sequence ID" value="NZ_JAMPKX010000003.1"/>
</dbReference>
<feature type="domain" description="PLD phosphodiesterase" evidence="7">
    <location>
        <begin position="203"/>
        <end position="230"/>
    </location>
</feature>
<reference evidence="8 9" key="1">
    <citation type="submission" date="2022-04" db="EMBL/GenBank/DDBJ databases">
        <title>Positive selection, recombination, and allopatry shape intraspecific diversity of widespread and dominant cyanobacteria.</title>
        <authorList>
            <person name="Wei J."/>
            <person name="Shu W."/>
            <person name="Hu C."/>
        </authorList>
    </citation>
    <scope>NUCLEOTIDE SEQUENCE [LARGE SCALE GENOMIC DNA]</scope>
    <source>
        <strain evidence="8 9">DQ-A4</strain>
    </source>
</reference>
<dbReference type="InterPro" id="IPR025202">
    <property type="entry name" value="PLD-like_dom"/>
</dbReference>
<evidence type="ECO:0000256" key="4">
    <source>
        <dbReference type="ARBA" id="ARBA00022801"/>
    </source>
</evidence>
<evidence type="ECO:0000313" key="8">
    <source>
        <dbReference type="EMBL" id="MEP0947147.1"/>
    </source>
</evidence>
<dbReference type="InterPro" id="IPR051406">
    <property type="entry name" value="PLD_domain"/>
</dbReference>
<dbReference type="Proteomes" id="UP001482513">
    <property type="component" value="Unassembled WGS sequence"/>
</dbReference>
<evidence type="ECO:0000256" key="3">
    <source>
        <dbReference type="ARBA" id="ARBA00012027"/>
    </source>
</evidence>
<comment type="caution">
    <text evidence="8">The sequence shown here is derived from an EMBL/GenBank/DDBJ whole genome shotgun (WGS) entry which is preliminary data.</text>
</comment>
<evidence type="ECO:0000256" key="2">
    <source>
        <dbReference type="ARBA" id="ARBA00008664"/>
    </source>
</evidence>
<dbReference type="InterPro" id="IPR001736">
    <property type="entry name" value="PLipase_D/transphosphatidylase"/>
</dbReference>
<evidence type="ECO:0000313" key="9">
    <source>
        <dbReference type="Proteomes" id="UP001482513"/>
    </source>
</evidence>
<dbReference type="PROSITE" id="PS50035">
    <property type="entry name" value="PLD"/>
    <property type="match status" value="1"/>
</dbReference>